<proteinExistence type="predicted"/>
<sequence>MGGYDMSTIIDGLEKFHIEKIPYAIFEGNVLHDIENVILGFNVQMRGYGVKGKRDHMLAVIIQSTADLEIGKAQVREGFKRLIVQKVGRILSEFGIPVDENGVRIYYYKNTGDESKNVWELGFSGEELVVADTHNKDYVRFFNKHE</sequence>
<dbReference type="eggNOG" id="ENOG5033YM5">
    <property type="taxonomic scope" value="Bacteria"/>
</dbReference>
<evidence type="ECO:0000313" key="1">
    <source>
        <dbReference type="EMBL" id="AHM57555.1"/>
    </source>
</evidence>
<keyword evidence="2" id="KW-1185">Reference proteome</keyword>
<geneLocation type="plasmid" evidence="1 2">
    <name>EAL2_808p</name>
</geneLocation>
<keyword evidence="1" id="KW-0614">Plasmid</keyword>
<dbReference type="EMBL" id="CP007453">
    <property type="protein sequence ID" value="AHM57555.1"/>
    <property type="molecule type" value="Genomic_DNA"/>
</dbReference>
<dbReference type="AlphaFoldDB" id="W8T9F7"/>
<dbReference type="HOGENOM" id="CLU_1774608_0_0_9"/>
<dbReference type="PATRIC" id="fig|1286171.3.peg.2225"/>
<protein>
    <submittedName>
        <fullName evidence="1">Uncharacterized protein</fullName>
    </submittedName>
</protein>
<accession>W8T9F7</accession>
<dbReference type="Proteomes" id="UP000019591">
    <property type="component" value="Plasmid EAL2_808p"/>
</dbReference>
<gene>
    <name evidence="1" type="ORF">EAL2_808p00480</name>
</gene>
<name>W8T9F7_PEPAC</name>
<dbReference type="KEGG" id="eac:EAL2_808p00480"/>
<organism evidence="1 2">
    <name type="scientific">Peptoclostridium acidaminophilum DSM 3953</name>
    <dbReference type="NCBI Taxonomy" id="1286171"/>
    <lineage>
        <taxon>Bacteria</taxon>
        <taxon>Bacillati</taxon>
        <taxon>Bacillota</taxon>
        <taxon>Clostridia</taxon>
        <taxon>Peptostreptococcales</taxon>
        <taxon>Peptoclostridiaceae</taxon>
        <taxon>Peptoclostridium</taxon>
    </lineage>
</organism>
<reference evidence="1 2" key="1">
    <citation type="journal article" date="2014" name="Genome Announc.">
        <title>Complete Genome Sequence of Amino Acid-Utilizing Eubacterium acidaminophilum al-2 (DSM 3953).</title>
        <authorList>
            <person name="Poehlein A."/>
            <person name="Andreesen J.R."/>
            <person name="Daniel R."/>
        </authorList>
    </citation>
    <scope>NUCLEOTIDE SEQUENCE [LARGE SCALE GENOMIC DNA]</scope>
    <source>
        <strain evidence="1 2">DSM 3953</strain>
        <plasmid evidence="2">Plasmid EAL2_808p</plasmid>
    </source>
</reference>
<evidence type="ECO:0000313" key="2">
    <source>
        <dbReference type="Proteomes" id="UP000019591"/>
    </source>
</evidence>